<name>A0A7J7HQK6_CAMSI</name>
<evidence type="ECO:0000256" key="1">
    <source>
        <dbReference type="ARBA" id="ARBA00004251"/>
    </source>
</evidence>
<dbReference type="EMBL" id="JACBKZ010000003">
    <property type="protein sequence ID" value="KAF5954491.1"/>
    <property type="molecule type" value="Genomic_DNA"/>
</dbReference>
<keyword evidence="7" id="KW-0446">Lipid-binding</keyword>
<keyword evidence="9" id="KW-1015">Disulfide bond</keyword>
<evidence type="ECO:0000313" key="13">
    <source>
        <dbReference type="Proteomes" id="UP000593564"/>
    </source>
</evidence>
<comment type="similarity">
    <text evidence="2">Belongs to the HAP2/GCS1 family.</text>
</comment>
<keyword evidence="6" id="KW-1133">Transmembrane helix</keyword>
<accession>A0A7J7HQK6</accession>
<evidence type="ECO:0000256" key="5">
    <source>
        <dbReference type="ARBA" id="ARBA00022729"/>
    </source>
</evidence>
<reference evidence="13" key="1">
    <citation type="journal article" date="2020" name="Nat. Commun.">
        <title>Genome assembly of wild tea tree DASZ reveals pedigree and selection history of tea varieties.</title>
        <authorList>
            <person name="Zhang W."/>
            <person name="Zhang Y."/>
            <person name="Qiu H."/>
            <person name="Guo Y."/>
            <person name="Wan H."/>
            <person name="Zhang X."/>
            <person name="Scossa F."/>
            <person name="Alseekh S."/>
            <person name="Zhang Q."/>
            <person name="Wang P."/>
            <person name="Xu L."/>
            <person name="Schmidt M.H."/>
            <person name="Jia X."/>
            <person name="Li D."/>
            <person name="Zhu A."/>
            <person name="Guo F."/>
            <person name="Chen W."/>
            <person name="Ni D."/>
            <person name="Usadel B."/>
            <person name="Fernie A.R."/>
            <person name="Wen W."/>
        </authorList>
    </citation>
    <scope>NUCLEOTIDE SEQUENCE [LARGE SCALE GENOMIC DNA]</scope>
    <source>
        <strain evidence="13">cv. G240</strain>
    </source>
</reference>
<evidence type="ECO:0000256" key="10">
    <source>
        <dbReference type="ARBA" id="ARBA00023279"/>
    </source>
</evidence>
<evidence type="ECO:0000256" key="2">
    <source>
        <dbReference type="ARBA" id="ARBA00010929"/>
    </source>
</evidence>
<dbReference type="Proteomes" id="UP000593564">
    <property type="component" value="Unassembled WGS sequence"/>
</dbReference>
<evidence type="ECO:0000259" key="11">
    <source>
        <dbReference type="Pfam" id="PF10699"/>
    </source>
</evidence>
<keyword evidence="3" id="KW-1003">Cell membrane</keyword>
<keyword evidence="8" id="KW-0472">Membrane</keyword>
<dbReference type="GO" id="GO:0005886">
    <property type="term" value="C:plasma membrane"/>
    <property type="evidence" value="ECO:0007669"/>
    <property type="project" value="UniProtKB-SubCell"/>
</dbReference>
<evidence type="ECO:0000256" key="3">
    <source>
        <dbReference type="ARBA" id="ARBA00022475"/>
    </source>
</evidence>
<keyword evidence="10" id="KW-0278">Fertilization</keyword>
<dbReference type="InterPro" id="IPR018928">
    <property type="entry name" value="HAP2/GCS1_dom"/>
</dbReference>
<comment type="subcellular location">
    <subcellularLocation>
        <location evidence="1">Cell membrane</location>
        <topology evidence="1">Single-pass type I membrane protein</topology>
    </subcellularLocation>
</comment>
<protein>
    <recommendedName>
        <fullName evidence="11">Generative cell specific-1/HAP2 domain-containing protein</fullName>
    </recommendedName>
</protein>
<keyword evidence="5" id="KW-0732">Signal</keyword>
<evidence type="ECO:0000313" key="12">
    <source>
        <dbReference type="EMBL" id="KAF5954491.1"/>
    </source>
</evidence>
<dbReference type="PANTHER" id="PTHR31764:SF0">
    <property type="entry name" value="GENERATIVE CELL SPECIFIC-1_HAP2 DOMAIN-CONTAINING PROTEIN"/>
    <property type="match status" value="1"/>
</dbReference>
<reference evidence="12 13" key="2">
    <citation type="submission" date="2020-07" db="EMBL/GenBank/DDBJ databases">
        <title>Genome assembly of wild tea tree DASZ reveals pedigree and selection history of tea varieties.</title>
        <authorList>
            <person name="Zhang W."/>
        </authorList>
    </citation>
    <scope>NUCLEOTIDE SEQUENCE [LARGE SCALE GENOMIC DNA]</scope>
    <source>
        <strain evidence="13">cv. G240</strain>
        <tissue evidence="12">Leaf</tissue>
    </source>
</reference>
<gene>
    <name evidence="12" type="ORF">HYC85_007347</name>
</gene>
<evidence type="ECO:0000256" key="9">
    <source>
        <dbReference type="ARBA" id="ARBA00023157"/>
    </source>
</evidence>
<evidence type="ECO:0000256" key="6">
    <source>
        <dbReference type="ARBA" id="ARBA00022989"/>
    </source>
</evidence>
<feature type="domain" description="Generative cell specific-1/HAP2" evidence="11">
    <location>
        <begin position="104"/>
        <end position="267"/>
    </location>
</feature>
<organism evidence="12 13">
    <name type="scientific">Camellia sinensis</name>
    <name type="common">Tea plant</name>
    <name type="synonym">Thea sinensis</name>
    <dbReference type="NCBI Taxonomy" id="4442"/>
    <lineage>
        <taxon>Eukaryota</taxon>
        <taxon>Viridiplantae</taxon>
        <taxon>Streptophyta</taxon>
        <taxon>Embryophyta</taxon>
        <taxon>Tracheophyta</taxon>
        <taxon>Spermatophyta</taxon>
        <taxon>Magnoliopsida</taxon>
        <taxon>eudicotyledons</taxon>
        <taxon>Gunneridae</taxon>
        <taxon>Pentapetalae</taxon>
        <taxon>asterids</taxon>
        <taxon>Ericales</taxon>
        <taxon>Theaceae</taxon>
        <taxon>Camellia</taxon>
    </lineage>
</organism>
<keyword evidence="4" id="KW-0812">Transmembrane</keyword>
<evidence type="ECO:0000256" key="4">
    <source>
        <dbReference type="ARBA" id="ARBA00022692"/>
    </source>
</evidence>
<dbReference type="PANTHER" id="PTHR31764">
    <property type="entry name" value="PROTEIN HAPLESS 2"/>
    <property type="match status" value="1"/>
</dbReference>
<proteinExistence type="inferred from homology"/>
<comment type="caution">
    <text evidence="12">The sequence shown here is derived from an EMBL/GenBank/DDBJ whole genome shotgun (WGS) entry which is preliminary data.</text>
</comment>
<dbReference type="GO" id="GO:0008289">
    <property type="term" value="F:lipid binding"/>
    <property type="evidence" value="ECO:0007669"/>
    <property type="project" value="UniProtKB-KW"/>
</dbReference>
<dbReference type="Pfam" id="PF10699">
    <property type="entry name" value="HAP2-GCS1"/>
    <property type="match status" value="1"/>
</dbReference>
<dbReference type="InterPro" id="IPR040326">
    <property type="entry name" value="HAP2/GCS1"/>
</dbReference>
<dbReference type="AlphaFoldDB" id="A0A7J7HQK6"/>
<keyword evidence="13" id="KW-1185">Reference proteome</keyword>
<evidence type="ECO:0000256" key="8">
    <source>
        <dbReference type="ARBA" id="ARBA00023136"/>
    </source>
</evidence>
<evidence type="ECO:0000256" key="7">
    <source>
        <dbReference type="ARBA" id="ARBA00023121"/>
    </source>
</evidence>
<sequence length="284" mass="31241">MLIASVKFPAEKAMLPLAFFLSPSSVSSVTQREGQEETEEGLRKKAKGNAAFSAGNLIQLDIVLYPVFGWGFEKGNGKGSQPVVLVGTSVGFRHHVETSVNDEGEGQHCTLSPISRFHVFGIGQHSVGFTIRIEVKTTSKILVCSFCASLCYICHLSLTYVLSFKLLQSAFIIFPSHYTIFGEGFFPIFCLSIQFLDINNSSSYLNISGVNALSPNAETQDVIVGPGNRTVTSNDNFLRANLIRDYVGYTNIPSFEDYYLVIPRQVIRPVTKLRGICLESVFVS</sequence>